<dbReference type="GO" id="GO:0005524">
    <property type="term" value="F:ATP binding"/>
    <property type="evidence" value="ECO:0007669"/>
    <property type="project" value="UniProtKB-KW"/>
</dbReference>
<dbReference type="SUPFAM" id="SSF52540">
    <property type="entry name" value="P-loop containing nucleoside triphosphate hydrolases"/>
    <property type="match status" value="1"/>
</dbReference>
<dbReference type="Pfam" id="PF00005">
    <property type="entry name" value="ABC_tran"/>
    <property type="match status" value="1"/>
</dbReference>
<evidence type="ECO:0000256" key="2">
    <source>
        <dbReference type="ARBA" id="ARBA00005417"/>
    </source>
</evidence>
<dbReference type="InterPro" id="IPR003439">
    <property type="entry name" value="ABC_transporter-like_ATP-bd"/>
</dbReference>
<proteinExistence type="inferred from homology"/>
<dbReference type="Gene3D" id="3.40.50.300">
    <property type="entry name" value="P-loop containing nucleotide triphosphate hydrolases"/>
    <property type="match status" value="1"/>
</dbReference>
<evidence type="ECO:0000259" key="9">
    <source>
        <dbReference type="PROSITE" id="PS50893"/>
    </source>
</evidence>
<evidence type="ECO:0000313" key="10">
    <source>
        <dbReference type="EMBL" id="WFN36281.1"/>
    </source>
</evidence>
<dbReference type="InterPro" id="IPR027417">
    <property type="entry name" value="P-loop_NTPase"/>
</dbReference>
<dbReference type="PROSITE" id="PS00211">
    <property type="entry name" value="ABC_TRANSPORTER_1"/>
    <property type="match status" value="1"/>
</dbReference>
<dbReference type="CDD" id="cd03262">
    <property type="entry name" value="ABC_HisP_GlnQ"/>
    <property type="match status" value="1"/>
</dbReference>
<keyword evidence="8" id="KW-0472">Membrane</keyword>
<dbReference type="GO" id="GO:0015424">
    <property type="term" value="F:ABC-type amino acid transporter activity"/>
    <property type="evidence" value="ECO:0007669"/>
    <property type="project" value="InterPro"/>
</dbReference>
<dbReference type="InterPro" id="IPR017871">
    <property type="entry name" value="ABC_transporter-like_CS"/>
</dbReference>
<feature type="domain" description="ABC transporter" evidence="9">
    <location>
        <begin position="8"/>
        <end position="242"/>
    </location>
</feature>
<comment type="subcellular location">
    <subcellularLocation>
        <location evidence="1">Cell membrane</location>
        <topology evidence="1">Peripheral membrane protein</topology>
    </subcellularLocation>
</comment>
<dbReference type="InterPro" id="IPR030679">
    <property type="entry name" value="ABC_ATPase_HisP-typ"/>
</dbReference>
<dbReference type="KEGG" id="manq:L1994_09030"/>
<dbReference type="InterPro" id="IPR050086">
    <property type="entry name" value="MetN_ABC_transporter-like"/>
</dbReference>
<dbReference type="SMART" id="SM00382">
    <property type="entry name" value="AAA"/>
    <property type="match status" value="1"/>
</dbReference>
<protein>
    <submittedName>
        <fullName evidence="10">Amino acid ABC transporter ATP-binding protein</fullName>
    </submittedName>
</protein>
<sequence>MSDDEYILKVEDIHKTYGDAEVLKGVSFNVKKGDTIVFIGPSGTGKSTLLRCINQLTPPDKGRVFLRGEEVTNCGKRINYFRQKIGMVFQNFYLFDHLTAVKNVEIALIKVRGMSKEEAREKALYELRQVGMEDWADHYPAELSGGQAQRVSIARALAMEPDVILFDEPTSALDPELTREVLEVMKKLALEGMTMLVVTHEMGFARSVATEIIFMEKGVVVESGTPAELISNPQCERTASFIGQFGRVSGE</sequence>
<gene>
    <name evidence="10" type="ORF">L1994_09030</name>
</gene>
<accession>A0AAF0JMC1</accession>
<dbReference type="PANTHER" id="PTHR43166:SF9">
    <property type="entry name" value="GLUTAMATE_ASPARTATE IMPORT ATP-BINDING PROTEIN GLTL"/>
    <property type="match status" value="1"/>
</dbReference>
<keyword evidence="7" id="KW-0029">Amino-acid transport</keyword>
<keyword evidence="5" id="KW-0547">Nucleotide-binding</keyword>
<dbReference type="PANTHER" id="PTHR43166">
    <property type="entry name" value="AMINO ACID IMPORT ATP-BINDING PROTEIN"/>
    <property type="match status" value="1"/>
</dbReference>
<dbReference type="AlphaFoldDB" id="A0AAF0JMC1"/>
<comment type="similarity">
    <text evidence="2">Belongs to the ABC transporter superfamily.</text>
</comment>
<evidence type="ECO:0000256" key="1">
    <source>
        <dbReference type="ARBA" id="ARBA00004202"/>
    </source>
</evidence>
<dbReference type="EMBL" id="CP091092">
    <property type="protein sequence ID" value="WFN36281.1"/>
    <property type="molecule type" value="Genomic_DNA"/>
</dbReference>
<evidence type="ECO:0000256" key="6">
    <source>
        <dbReference type="ARBA" id="ARBA00022840"/>
    </source>
</evidence>
<keyword evidence="6 10" id="KW-0067">ATP-binding</keyword>
<dbReference type="GO" id="GO:0016887">
    <property type="term" value="F:ATP hydrolysis activity"/>
    <property type="evidence" value="ECO:0007669"/>
    <property type="project" value="InterPro"/>
</dbReference>
<dbReference type="Proteomes" id="UP001218895">
    <property type="component" value="Chromosome"/>
</dbReference>
<evidence type="ECO:0000313" key="11">
    <source>
        <dbReference type="Proteomes" id="UP001218895"/>
    </source>
</evidence>
<dbReference type="FunFam" id="3.40.50.300:FF:000020">
    <property type="entry name" value="Amino acid ABC transporter ATP-binding component"/>
    <property type="match status" value="1"/>
</dbReference>
<keyword evidence="3" id="KW-0813">Transport</keyword>
<dbReference type="PROSITE" id="PS50893">
    <property type="entry name" value="ABC_TRANSPORTER_2"/>
    <property type="match status" value="1"/>
</dbReference>
<evidence type="ECO:0000256" key="3">
    <source>
        <dbReference type="ARBA" id="ARBA00022448"/>
    </source>
</evidence>
<dbReference type="GO" id="GO:0005886">
    <property type="term" value="C:plasma membrane"/>
    <property type="evidence" value="ECO:0007669"/>
    <property type="project" value="UniProtKB-SubCell"/>
</dbReference>
<name>A0AAF0JMC1_9EURY</name>
<reference evidence="10" key="1">
    <citation type="submission" date="2022-01" db="EMBL/GenBank/DDBJ databases">
        <title>Complete genome of Methanomicrobium antiquum DSM 21220.</title>
        <authorList>
            <person name="Chen S.-C."/>
            <person name="You Y.-T."/>
            <person name="Zhou Y.-Z."/>
            <person name="Lai M.-C."/>
        </authorList>
    </citation>
    <scope>NUCLEOTIDE SEQUENCE</scope>
    <source>
        <strain evidence="10">DSM 21220</strain>
    </source>
</reference>
<evidence type="ECO:0000256" key="8">
    <source>
        <dbReference type="ARBA" id="ARBA00023136"/>
    </source>
</evidence>
<keyword evidence="4" id="KW-1003">Cell membrane</keyword>
<dbReference type="PIRSF" id="PIRSF039085">
    <property type="entry name" value="ABC_ATPase_HisP"/>
    <property type="match status" value="1"/>
</dbReference>
<organism evidence="10 11">
    <name type="scientific">Methanomicrobium antiquum</name>
    <dbReference type="NCBI Taxonomy" id="487686"/>
    <lineage>
        <taxon>Archaea</taxon>
        <taxon>Methanobacteriati</taxon>
        <taxon>Methanobacteriota</taxon>
        <taxon>Stenosarchaea group</taxon>
        <taxon>Methanomicrobia</taxon>
        <taxon>Methanomicrobiales</taxon>
        <taxon>Methanomicrobiaceae</taxon>
        <taxon>Methanomicrobium</taxon>
    </lineage>
</organism>
<evidence type="ECO:0000256" key="5">
    <source>
        <dbReference type="ARBA" id="ARBA00022741"/>
    </source>
</evidence>
<evidence type="ECO:0000256" key="7">
    <source>
        <dbReference type="ARBA" id="ARBA00022970"/>
    </source>
</evidence>
<dbReference type="RefSeq" id="WP_278099119.1">
    <property type="nucleotide sequence ID" value="NZ_CP091092.1"/>
</dbReference>
<evidence type="ECO:0000256" key="4">
    <source>
        <dbReference type="ARBA" id="ARBA00022475"/>
    </source>
</evidence>
<dbReference type="InterPro" id="IPR003593">
    <property type="entry name" value="AAA+_ATPase"/>
</dbReference>
<dbReference type="GeneID" id="79950538"/>
<keyword evidence="11" id="KW-1185">Reference proteome</keyword>